<name>A0A8H4XMN3_9HYPO</name>
<dbReference type="AlphaFoldDB" id="A0A8H4XMN3"/>
<dbReference type="EMBL" id="JABEYC010000153">
    <property type="protein sequence ID" value="KAF4981708.1"/>
    <property type="molecule type" value="Genomic_DNA"/>
</dbReference>
<accession>A0A8H4XMN3</accession>
<protein>
    <submittedName>
        <fullName evidence="1">Uncharacterized protein</fullName>
    </submittedName>
</protein>
<reference evidence="1" key="2">
    <citation type="submission" date="2020-05" db="EMBL/GenBank/DDBJ databases">
        <authorList>
            <person name="Kim H.-S."/>
            <person name="Proctor R.H."/>
            <person name="Brown D.W."/>
        </authorList>
    </citation>
    <scope>NUCLEOTIDE SEQUENCE</scope>
    <source>
        <strain evidence="1">NRRL 22465</strain>
    </source>
</reference>
<evidence type="ECO:0000313" key="1">
    <source>
        <dbReference type="EMBL" id="KAF4981708.1"/>
    </source>
</evidence>
<keyword evidence="2" id="KW-1185">Reference proteome</keyword>
<sequence length="349" mass="38410">MDSQDYADPDIFQPFLPALGQHMRPIDLVRSNVPSYGVAVEVTYNMGLRDAQPGRTLRESLDVTQVDKIRFLQSLIAEKWLPQEVVSLGQWLDHWNHTVCWRPDPDSNQPLPDGYGTPVFLWSTPLDRMALRKDPVVKAFARKADTIGLVVGTGQANPMDGLGIMTARDNMSHGRSGGTQNALGTPYLAHNVFGNGGDTDSEAEDDHSGFLLSTLDFDGRGIVRDLVAAGAEPKEFWLIFLERHVNVAPPDNVQFGPSLKVMRDTWENETFANLATELKTLAPCTIHLLVPPKETASYVGENSPGKELANLSGKKVVVQQKNLNPMTNLAQIDCICTFFPSLAASRDSE</sequence>
<comment type="caution">
    <text evidence="1">The sequence shown here is derived from an EMBL/GenBank/DDBJ whole genome shotgun (WGS) entry which is preliminary data.</text>
</comment>
<dbReference type="Proteomes" id="UP000635477">
    <property type="component" value="Unassembled WGS sequence"/>
</dbReference>
<proteinExistence type="predicted"/>
<organism evidence="1 2">
    <name type="scientific">Fusarium zealandicum</name>
    <dbReference type="NCBI Taxonomy" id="1053134"/>
    <lineage>
        <taxon>Eukaryota</taxon>
        <taxon>Fungi</taxon>
        <taxon>Dikarya</taxon>
        <taxon>Ascomycota</taxon>
        <taxon>Pezizomycotina</taxon>
        <taxon>Sordariomycetes</taxon>
        <taxon>Hypocreomycetidae</taxon>
        <taxon>Hypocreales</taxon>
        <taxon>Nectriaceae</taxon>
        <taxon>Fusarium</taxon>
        <taxon>Fusarium staphyleae species complex</taxon>
    </lineage>
</organism>
<evidence type="ECO:0000313" key="2">
    <source>
        <dbReference type="Proteomes" id="UP000635477"/>
    </source>
</evidence>
<gene>
    <name evidence="1" type="ORF">FZEAL_2510</name>
</gene>
<reference evidence="1" key="1">
    <citation type="journal article" date="2020" name="BMC Genomics">
        <title>Correction to: Identification and distribution of gene clusters required for synthesis of sphingolipid metabolism inhibitors in diverse species of the filamentous fungus Fusarium.</title>
        <authorList>
            <person name="Kim H.S."/>
            <person name="Lohmar J.M."/>
            <person name="Busman M."/>
            <person name="Brown D.W."/>
            <person name="Naumann T.A."/>
            <person name="Divon H.H."/>
            <person name="Lysoe E."/>
            <person name="Uhlig S."/>
            <person name="Proctor R.H."/>
        </authorList>
    </citation>
    <scope>NUCLEOTIDE SEQUENCE</scope>
    <source>
        <strain evidence="1">NRRL 22465</strain>
    </source>
</reference>